<dbReference type="AlphaFoldDB" id="A0A8X6GPP8"/>
<accession>A0A8X6GPP8</accession>
<sequence length="413" mass="48491">MARDLFFKHLMQELFPSYYVETLDLGPYNNVDYKPMGPLTENLISMFPKVIAVLQNLVMETWSIYLHRTRALMISSREMYVSHVMLISYVEDQIVGNIYDKFLMVLASVTHLAERINIATGMNFYELTPQILTVYFENALREDFNRSGGWKNLERHILSKKYNEIYNECVALYFATDEELQQKIREIVSPPRPYFEISIPSYENIKHPIIVKLTCQVMSFREKSPFNEPSLFTLYEKQPNSIQATETDPIRASEMDPIQTSEMDPIQTSEMDPIQTSEMDPIQTSEMDPIQTSEMDPIQTSEMDPIQTSEMDPIQTSEMDRFRLQRWTRFRLQRWTRFRLQRWTDSDFRDGPDSDFRDGSDSDFRDGSDSDFRDGSDSDFRDGSDSDFRDGSDSDFRDGSDSDFRDGLFDFRF</sequence>
<evidence type="ECO:0000313" key="2">
    <source>
        <dbReference type="EMBL" id="GFR06350.1"/>
    </source>
</evidence>
<feature type="region of interest" description="Disordered" evidence="1">
    <location>
        <begin position="348"/>
        <end position="413"/>
    </location>
</feature>
<dbReference type="EMBL" id="BMAO01006138">
    <property type="protein sequence ID" value="GFR06350.1"/>
    <property type="molecule type" value="Genomic_DNA"/>
</dbReference>
<evidence type="ECO:0000313" key="3">
    <source>
        <dbReference type="Proteomes" id="UP000887116"/>
    </source>
</evidence>
<organism evidence="2 3">
    <name type="scientific">Trichonephila clavata</name>
    <name type="common">Joro spider</name>
    <name type="synonym">Nephila clavata</name>
    <dbReference type="NCBI Taxonomy" id="2740835"/>
    <lineage>
        <taxon>Eukaryota</taxon>
        <taxon>Metazoa</taxon>
        <taxon>Ecdysozoa</taxon>
        <taxon>Arthropoda</taxon>
        <taxon>Chelicerata</taxon>
        <taxon>Arachnida</taxon>
        <taxon>Araneae</taxon>
        <taxon>Araneomorphae</taxon>
        <taxon>Entelegynae</taxon>
        <taxon>Araneoidea</taxon>
        <taxon>Nephilidae</taxon>
        <taxon>Trichonephila</taxon>
    </lineage>
</organism>
<protein>
    <submittedName>
        <fullName evidence="2">Uncharacterized protein</fullName>
    </submittedName>
</protein>
<evidence type="ECO:0000256" key="1">
    <source>
        <dbReference type="SAM" id="MobiDB-lite"/>
    </source>
</evidence>
<name>A0A8X6GPP8_TRICU</name>
<dbReference type="OrthoDB" id="10497590at2759"/>
<gene>
    <name evidence="2" type="primary">NCL1_47773</name>
    <name evidence="2" type="ORF">TNCT_83781</name>
</gene>
<reference evidence="2" key="1">
    <citation type="submission" date="2020-07" db="EMBL/GenBank/DDBJ databases">
        <title>Multicomponent nature underlies the extraordinary mechanical properties of spider dragline silk.</title>
        <authorList>
            <person name="Kono N."/>
            <person name="Nakamura H."/>
            <person name="Mori M."/>
            <person name="Yoshida Y."/>
            <person name="Ohtoshi R."/>
            <person name="Malay A.D."/>
            <person name="Moran D.A.P."/>
            <person name="Tomita M."/>
            <person name="Numata K."/>
            <person name="Arakawa K."/>
        </authorList>
    </citation>
    <scope>NUCLEOTIDE SEQUENCE</scope>
</reference>
<dbReference type="Proteomes" id="UP000887116">
    <property type="component" value="Unassembled WGS sequence"/>
</dbReference>
<comment type="caution">
    <text evidence="2">The sequence shown here is derived from an EMBL/GenBank/DDBJ whole genome shotgun (WGS) entry which is preliminary data.</text>
</comment>
<proteinExistence type="predicted"/>
<keyword evidence="3" id="KW-1185">Reference proteome</keyword>